<keyword evidence="5" id="KW-1185">Reference proteome</keyword>
<reference evidence="2 4" key="1">
    <citation type="submission" date="2015-03" db="EMBL/GenBank/DDBJ databases">
        <authorList>
            <person name="Murphy D."/>
        </authorList>
    </citation>
    <scope>NUCLEOTIDE SEQUENCE [LARGE SCALE GENOMIC DNA]</scope>
    <source>
        <strain evidence="2 4">FCF326</strain>
    </source>
</reference>
<dbReference type="EMBL" id="CPYI01000001">
    <property type="protein sequence ID" value="CND94939.1"/>
    <property type="molecule type" value="Genomic_DNA"/>
</dbReference>
<dbReference type="EMBL" id="NHOG01000006">
    <property type="protein sequence ID" value="OVZ82616.1"/>
    <property type="molecule type" value="Genomic_DNA"/>
</dbReference>
<dbReference type="Proteomes" id="UP000045824">
    <property type="component" value="Unassembled WGS sequence"/>
</dbReference>
<gene>
    <name evidence="2" type="primary">psiF</name>
    <name evidence="3" type="ORF">CBW52_04855</name>
    <name evidence="2" type="ORF">ERS008491_00008</name>
</gene>
<dbReference type="Pfam" id="PF07769">
    <property type="entry name" value="PsiF_repeat"/>
    <property type="match status" value="2"/>
</dbReference>
<proteinExistence type="predicted"/>
<feature type="chain" id="PRO_5015046231" evidence="1">
    <location>
        <begin position="22"/>
        <end position="112"/>
    </location>
</feature>
<protein>
    <submittedName>
        <fullName evidence="3">Phosphate-starvation-inducible protein PsiF</fullName>
    </submittedName>
    <submittedName>
        <fullName evidence="2">Putative starvation-inducible protein</fullName>
    </submittedName>
</protein>
<feature type="signal peptide" evidence="1">
    <location>
        <begin position="1"/>
        <end position="21"/>
    </location>
</feature>
<dbReference type="RefSeq" id="WP_004391568.1">
    <property type="nucleotide sequence ID" value="NZ_CABHXL010000005.1"/>
</dbReference>
<reference evidence="3 5" key="2">
    <citation type="submission" date="2017-05" db="EMBL/GenBank/DDBJ databases">
        <title>Whole genome sequencing of Yersinia kristensenii.</title>
        <authorList>
            <person name="Campioni F."/>
        </authorList>
    </citation>
    <scope>NUCLEOTIDE SEQUENCE [LARGE SCALE GENOMIC DNA]</scope>
    <source>
        <strain evidence="3 5">CFSAN060538</strain>
    </source>
</reference>
<accession>A0A0T9KEV9</accession>
<evidence type="ECO:0000256" key="1">
    <source>
        <dbReference type="SAM" id="SignalP"/>
    </source>
</evidence>
<evidence type="ECO:0000313" key="3">
    <source>
        <dbReference type="EMBL" id="OVZ82616.1"/>
    </source>
</evidence>
<evidence type="ECO:0000313" key="5">
    <source>
        <dbReference type="Proteomes" id="UP000195840"/>
    </source>
</evidence>
<keyword evidence="1" id="KW-0732">Signal</keyword>
<evidence type="ECO:0000313" key="2">
    <source>
        <dbReference type="EMBL" id="CND94939.1"/>
    </source>
</evidence>
<name>A0A0T9KEV9_YERKR</name>
<dbReference type="AlphaFoldDB" id="A0A0T9KEV9"/>
<sequence length="112" mass="12143">MRLTTLWLLSAGLLLSANVMAADTAVKTPSPAQAAQQKKMTDCNQQATTQSLKGDDRKKFMSQCLKAQVHPDEKALTPQQQKMKSCNAEAATKALKGDARKTFMSTCLKKAA</sequence>
<evidence type="ECO:0000313" key="4">
    <source>
        <dbReference type="Proteomes" id="UP000045824"/>
    </source>
</evidence>
<dbReference type="OrthoDB" id="8001925at2"/>
<dbReference type="GeneID" id="61907201"/>
<dbReference type="InterPro" id="IPR011690">
    <property type="entry name" value="P_starv_induced_PsiF"/>
</dbReference>
<organism evidence="2 4">
    <name type="scientific">Yersinia kristensenii</name>
    <dbReference type="NCBI Taxonomy" id="28152"/>
    <lineage>
        <taxon>Bacteria</taxon>
        <taxon>Pseudomonadati</taxon>
        <taxon>Pseudomonadota</taxon>
        <taxon>Gammaproteobacteria</taxon>
        <taxon>Enterobacterales</taxon>
        <taxon>Yersiniaceae</taxon>
        <taxon>Yersinia</taxon>
    </lineage>
</organism>
<dbReference type="Proteomes" id="UP000195840">
    <property type="component" value="Unassembled WGS sequence"/>
</dbReference>